<reference evidence="2" key="1">
    <citation type="submission" date="2024-06" db="EMBL/GenBank/DDBJ databases">
        <title>Radixoralia hellwigii gen. nov., sp nov., isolated from a root canal in the human oral cavity.</title>
        <authorList>
            <person name="Bartsch S."/>
            <person name="Wittmer A."/>
            <person name="Schulz A.-K."/>
            <person name="Neumann-Schaal M."/>
            <person name="Wolf J."/>
            <person name="Gronow S."/>
            <person name="Tennert C."/>
            <person name="Haecker G."/>
            <person name="Cieplik F."/>
            <person name="Al-Ahmad A."/>
        </authorList>
    </citation>
    <scope>NUCLEOTIDE SEQUENCE [LARGE SCALE GENOMIC DNA]</scope>
    <source>
        <strain evidence="2">Wk13</strain>
    </source>
</reference>
<keyword evidence="2" id="KW-1185">Reference proteome</keyword>
<sequence length="108" mass="12630">MKNIILVLMGILLVFSFYENLDKDVTNGYLEKEIDQIKDNSDVYIQIIFQLLRNKSKREVLDLLKNIEKTDNTKIIVKDIGEHISFNEVCFEFKKGLLTNISHSFCDN</sequence>
<dbReference type="Pfam" id="PF15581">
    <property type="entry name" value="Imm58"/>
    <property type="match status" value="1"/>
</dbReference>
<dbReference type="EMBL" id="JBEUWX010000002">
    <property type="protein sequence ID" value="MFA9950088.1"/>
    <property type="molecule type" value="Genomic_DNA"/>
</dbReference>
<proteinExistence type="predicted"/>
<evidence type="ECO:0000313" key="1">
    <source>
        <dbReference type="EMBL" id="MFA9950088.1"/>
    </source>
</evidence>
<comment type="caution">
    <text evidence="1">The sequence shown here is derived from an EMBL/GenBank/DDBJ whole genome shotgun (WGS) entry which is preliminary data.</text>
</comment>
<evidence type="ECO:0000313" key="2">
    <source>
        <dbReference type="Proteomes" id="UP001574673"/>
    </source>
</evidence>
<dbReference type="Proteomes" id="UP001574673">
    <property type="component" value="Unassembled WGS sequence"/>
</dbReference>
<dbReference type="RefSeq" id="WP_418891169.1">
    <property type="nucleotide sequence ID" value="NZ_JBEUWX010000002.1"/>
</dbReference>
<name>A0ABV4UFQ3_9RHOO</name>
<dbReference type="InterPro" id="IPR028968">
    <property type="entry name" value="Imm58"/>
</dbReference>
<gene>
    <name evidence="1" type="ORF">ABCS64_07120</name>
</gene>
<protein>
    <submittedName>
        <fullName evidence="1">Uncharacterized protein</fullName>
    </submittedName>
</protein>
<accession>A0ABV4UFQ3</accession>
<organism evidence="1 2">
    <name type="scientific">Dentiradicibacter hellwigii</name>
    <dbReference type="NCBI Taxonomy" id="3149053"/>
    <lineage>
        <taxon>Bacteria</taxon>
        <taxon>Pseudomonadati</taxon>
        <taxon>Pseudomonadota</taxon>
        <taxon>Betaproteobacteria</taxon>
        <taxon>Rhodocyclales</taxon>
        <taxon>Rhodocyclaceae</taxon>
        <taxon>Dentiradicibacter</taxon>
    </lineage>
</organism>